<evidence type="ECO:0000313" key="1">
    <source>
        <dbReference type="EMBL" id="MED6269463.1"/>
    </source>
</evidence>
<dbReference type="EMBL" id="JAHUTJ010015248">
    <property type="protein sequence ID" value="MED6269463.1"/>
    <property type="molecule type" value="Genomic_DNA"/>
</dbReference>
<evidence type="ECO:0000313" key="2">
    <source>
        <dbReference type="Proteomes" id="UP001352852"/>
    </source>
</evidence>
<keyword evidence="2" id="KW-1185">Reference proteome</keyword>
<protein>
    <submittedName>
        <fullName evidence="1">Uncharacterized protein</fullName>
    </submittedName>
</protein>
<reference evidence="1 2" key="1">
    <citation type="submission" date="2021-06" db="EMBL/GenBank/DDBJ databases">
        <authorList>
            <person name="Palmer J.M."/>
        </authorList>
    </citation>
    <scope>NUCLEOTIDE SEQUENCE [LARGE SCALE GENOMIC DNA]</scope>
    <source>
        <strain evidence="1 2">CL_MEX2019</strain>
        <tissue evidence="1">Muscle</tissue>
    </source>
</reference>
<sequence length="119" mass="13181">MNIQPKTNFTAVKSLQFCTLKSVFLLLPWLRRKRPHKIGTSSGKLWSFTSPNCSVSPCCFSCHPSPEWSRAAAPKTSGKRGIIVAVCAGPVIIQQIKPSHSLNGICHCTQEMAKKNNQW</sequence>
<name>A0ABU7D2S6_9TELE</name>
<accession>A0ABU7D2S6</accession>
<gene>
    <name evidence="1" type="ORF">CHARACLAT_033381</name>
</gene>
<proteinExistence type="predicted"/>
<organism evidence="1 2">
    <name type="scientific">Characodon lateralis</name>
    <dbReference type="NCBI Taxonomy" id="208331"/>
    <lineage>
        <taxon>Eukaryota</taxon>
        <taxon>Metazoa</taxon>
        <taxon>Chordata</taxon>
        <taxon>Craniata</taxon>
        <taxon>Vertebrata</taxon>
        <taxon>Euteleostomi</taxon>
        <taxon>Actinopterygii</taxon>
        <taxon>Neopterygii</taxon>
        <taxon>Teleostei</taxon>
        <taxon>Neoteleostei</taxon>
        <taxon>Acanthomorphata</taxon>
        <taxon>Ovalentaria</taxon>
        <taxon>Atherinomorphae</taxon>
        <taxon>Cyprinodontiformes</taxon>
        <taxon>Goodeidae</taxon>
        <taxon>Characodon</taxon>
    </lineage>
</organism>
<dbReference type="Proteomes" id="UP001352852">
    <property type="component" value="Unassembled WGS sequence"/>
</dbReference>
<comment type="caution">
    <text evidence="1">The sequence shown here is derived from an EMBL/GenBank/DDBJ whole genome shotgun (WGS) entry which is preliminary data.</text>
</comment>